<dbReference type="Gene3D" id="2.160.20.70">
    <property type="match status" value="1"/>
</dbReference>
<dbReference type="GO" id="GO:0007021">
    <property type="term" value="P:tubulin complex assembly"/>
    <property type="evidence" value="ECO:0007669"/>
    <property type="project" value="TreeGrafter"/>
</dbReference>
<evidence type="ECO:0000313" key="9">
    <source>
        <dbReference type="Proteomes" id="UP000054097"/>
    </source>
</evidence>
<dbReference type="PANTHER" id="PTHR15139">
    <property type="entry name" value="TUBULIN FOLDING COFACTOR C"/>
    <property type="match status" value="1"/>
</dbReference>
<evidence type="ECO:0000256" key="1">
    <source>
        <dbReference type="ARBA" id="ARBA00004496"/>
    </source>
</evidence>
<reference evidence="9" key="2">
    <citation type="submission" date="2015-01" db="EMBL/GenBank/DDBJ databases">
        <title>Evolutionary Origins and Diversification of the Mycorrhizal Mutualists.</title>
        <authorList>
            <consortium name="DOE Joint Genome Institute"/>
            <consortium name="Mycorrhizal Genomics Consortium"/>
            <person name="Kohler A."/>
            <person name="Kuo A."/>
            <person name="Nagy L.G."/>
            <person name="Floudas D."/>
            <person name="Copeland A."/>
            <person name="Barry K.W."/>
            <person name="Cichocki N."/>
            <person name="Veneault-Fourrey C."/>
            <person name="LaButti K."/>
            <person name="Lindquist E.A."/>
            <person name="Lipzen A."/>
            <person name="Lundell T."/>
            <person name="Morin E."/>
            <person name="Murat C."/>
            <person name="Riley R."/>
            <person name="Ohm R."/>
            <person name="Sun H."/>
            <person name="Tunlid A."/>
            <person name="Henrissat B."/>
            <person name="Grigoriev I.V."/>
            <person name="Hibbett D.S."/>
            <person name="Martin F."/>
        </authorList>
    </citation>
    <scope>NUCLEOTIDE SEQUENCE [LARGE SCALE GENOMIC DNA]</scope>
    <source>
        <strain evidence="9">MAFF 305830</strain>
    </source>
</reference>
<evidence type="ECO:0000256" key="4">
    <source>
        <dbReference type="ARBA" id="ARBA00022990"/>
    </source>
</evidence>
<dbReference type="InterPro" id="IPR031925">
    <property type="entry name" value="TBCC_N"/>
</dbReference>
<comment type="subunit">
    <text evidence="5">Supercomplex made of cofactors A to E. Cofactors A and D function by capturing and stabilizing tubulin in a quasi-native conformation. Cofactor E binds to the cofactor D-tubulin complex; interaction with cofactor C then causes the release of tubulin polypeptides that are committed to the native state.</text>
</comment>
<keyword evidence="9" id="KW-1185">Reference proteome</keyword>
<dbReference type="GO" id="GO:0015631">
    <property type="term" value="F:tubulin binding"/>
    <property type="evidence" value="ECO:0007669"/>
    <property type="project" value="InterPro"/>
</dbReference>
<dbReference type="InterPro" id="IPR016098">
    <property type="entry name" value="CAP/MinC_C"/>
</dbReference>
<protein>
    <recommendedName>
        <fullName evidence="7">C-CAP/cofactor C-like domain-containing protein</fullName>
    </recommendedName>
</protein>
<feature type="region of interest" description="Disordered" evidence="6">
    <location>
        <begin position="127"/>
        <end position="150"/>
    </location>
</feature>
<dbReference type="OrthoDB" id="194775at2759"/>
<dbReference type="InterPro" id="IPR012945">
    <property type="entry name" value="Tubulin-bd_cofactor_C_dom"/>
</dbReference>
<dbReference type="EMBL" id="KN824318">
    <property type="protein sequence ID" value="KIM24977.1"/>
    <property type="molecule type" value="Genomic_DNA"/>
</dbReference>
<evidence type="ECO:0000256" key="3">
    <source>
        <dbReference type="ARBA" id="ARBA00022490"/>
    </source>
</evidence>
<feature type="compositionally biased region" description="Polar residues" evidence="6">
    <location>
        <begin position="127"/>
        <end position="147"/>
    </location>
</feature>
<dbReference type="InterPro" id="IPR038397">
    <property type="entry name" value="TBCC_N_sf"/>
</dbReference>
<dbReference type="Proteomes" id="UP000054097">
    <property type="component" value="Unassembled WGS sequence"/>
</dbReference>
<evidence type="ECO:0000256" key="2">
    <source>
        <dbReference type="ARBA" id="ARBA00008848"/>
    </source>
</evidence>
<dbReference type="Pfam" id="PF07986">
    <property type="entry name" value="TBCC"/>
    <property type="match status" value="1"/>
</dbReference>
<comment type="subcellular location">
    <subcellularLocation>
        <location evidence="1">Cytoplasm</location>
    </subcellularLocation>
</comment>
<gene>
    <name evidence="8" type="ORF">M408DRAFT_225726</name>
</gene>
<dbReference type="PANTHER" id="PTHR15139:SF0">
    <property type="entry name" value="TUBULIN-SPECIFIC CHAPERONE C"/>
    <property type="match status" value="1"/>
</dbReference>
<accession>A0A0C2X6Q7</accession>
<dbReference type="PROSITE" id="PS51329">
    <property type="entry name" value="C_CAP_COFACTOR_C"/>
    <property type="match status" value="1"/>
</dbReference>
<name>A0A0C2X6Q7_SERVB</name>
<sequence>MANNALSTEFLDKFRTDSQALSERINSASGTNKQADKEEFLSGISKLRKDLIDATPYLPTYDQRTSELQLKALEKQLDGRIEGSTTGPGRTKAGSKFSFKRAAKTSEQVGSVENMVASPAVPLSQVTGEQMDSTASPSIQSPSGHNSQTKEIETPEFGFHNRSKEYLTLNDLKLSQNDGNTSNTDVIISFLSECIVNLLERDGTSTVATPIRALHAKGLRKCIIMMPDVQGSALIQDCEDCIIAISCHQFRIHTSTRINAYLRISSTPVIEKCTKMLFAPYTIPLAPSSVENQTENQFANVQDFSWIRATPSPNWALLTEENTIKEDKWPVDHVRGDIDEYLQVLLPKV</sequence>
<comment type="similarity">
    <text evidence="2">Belongs to the TBCC family.</text>
</comment>
<feature type="domain" description="C-CAP/cofactor C-like" evidence="7">
    <location>
        <begin position="119"/>
        <end position="306"/>
    </location>
</feature>
<evidence type="ECO:0000313" key="8">
    <source>
        <dbReference type="EMBL" id="KIM24977.1"/>
    </source>
</evidence>
<dbReference type="Pfam" id="PF16752">
    <property type="entry name" value="TBCC_N"/>
    <property type="match status" value="1"/>
</dbReference>
<dbReference type="InterPro" id="IPR017901">
    <property type="entry name" value="C-CAP_CF_C-like"/>
</dbReference>
<dbReference type="HOGENOM" id="CLU_032612_0_0_1"/>
<organism evidence="8 9">
    <name type="scientific">Serendipita vermifera MAFF 305830</name>
    <dbReference type="NCBI Taxonomy" id="933852"/>
    <lineage>
        <taxon>Eukaryota</taxon>
        <taxon>Fungi</taxon>
        <taxon>Dikarya</taxon>
        <taxon>Basidiomycota</taxon>
        <taxon>Agaricomycotina</taxon>
        <taxon>Agaricomycetes</taxon>
        <taxon>Sebacinales</taxon>
        <taxon>Serendipitaceae</taxon>
        <taxon>Serendipita</taxon>
    </lineage>
</organism>
<evidence type="ECO:0000256" key="6">
    <source>
        <dbReference type="SAM" id="MobiDB-lite"/>
    </source>
</evidence>
<evidence type="ECO:0000256" key="5">
    <source>
        <dbReference type="ARBA" id="ARBA00026055"/>
    </source>
</evidence>
<keyword evidence="4" id="KW-0007">Acetylation</keyword>
<reference evidence="8 9" key="1">
    <citation type="submission" date="2014-04" db="EMBL/GenBank/DDBJ databases">
        <authorList>
            <consortium name="DOE Joint Genome Institute"/>
            <person name="Kuo A."/>
            <person name="Zuccaro A."/>
            <person name="Kohler A."/>
            <person name="Nagy L.G."/>
            <person name="Floudas D."/>
            <person name="Copeland A."/>
            <person name="Barry K.W."/>
            <person name="Cichocki N."/>
            <person name="Veneault-Fourrey C."/>
            <person name="LaButti K."/>
            <person name="Lindquist E.A."/>
            <person name="Lipzen A."/>
            <person name="Lundell T."/>
            <person name="Morin E."/>
            <person name="Murat C."/>
            <person name="Sun H."/>
            <person name="Tunlid A."/>
            <person name="Henrissat B."/>
            <person name="Grigoriev I.V."/>
            <person name="Hibbett D.S."/>
            <person name="Martin F."/>
            <person name="Nordberg H.P."/>
            <person name="Cantor M.N."/>
            <person name="Hua S.X."/>
        </authorList>
    </citation>
    <scope>NUCLEOTIDE SEQUENCE [LARGE SCALE GENOMIC DNA]</scope>
    <source>
        <strain evidence="8 9">MAFF 305830</strain>
    </source>
</reference>
<proteinExistence type="inferred from homology"/>
<dbReference type="InterPro" id="IPR027684">
    <property type="entry name" value="TBCC"/>
</dbReference>
<dbReference type="GO" id="GO:0007023">
    <property type="term" value="P:post-chaperonin tubulin folding pathway"/>
    <property type="evidence" value="ECO:0007669"/>
    <property type="project" value="InterPro"/>
</dbReference>
<dbReference type="AlphaFoldDB" id="A0A0C2X6Q7"/>
<dbReference type="STRING" id="933852.A0A0C2X6Q7"/>
<evidence type="ECO:0000259" key="7">
    <source>
        <dbReference type="PROSITE" id="PS51329"/>
    </source>
</evidence>
<dbReference type="GO" id="GO:0005737">
    <property type="term" value="C:cytoplasm"/>
    <property type="evidence" value="ECO:0007669"/>
    <property type="project" value="UniProtKB-SubCell"/>
</dbReference>
<keyword evidence="3" id="KW-0963">Cytoplasm</keyword>
<dbReference type="Gene3D" id="1.20.58.1250">
    <property type="entry name" value="Tubulin Binding Cofactor C, N-terminal domain"/>
    <property type="match status" value="1"/>
</dbReference>